<dbReference type="RefSeq" id="WP_168659321.1">
    <property type="nucleotide sequence ID" value="NZ_CP051180.1"/>
</dbReference>
<organism evidence="6 7">
    <name type="scientific">Ferrimonas lipolytica</name>
    <dbReference type="NCBI Taxonomy" id="2724191"/>
    <lineage>
        <taxon>Bacteria</taxon>
        <taxon>Pseudomonadati</taxon>
        <taxon>Pseudomonadota</taxon>
        <taxon>Gammaproteobacteria</taxon>
        <taxon>Alteromonadales</taxon>
        <taxon>Ferrimonadaceae</taxon>
        <taxon>Ferrimonas</taxon>
    </lineage>
</organism>
<protein>
    <submittedName>
        <fullName evidence="6">Transglycosylase SLT domain-containing protein</fullName>
    </submittedName>
</protein>
<comment type="similarity">
    <text evidence="1">Belongs to the transglycosylase Slt family.</text>
</comment>
<evidence type="ECO:0000256" key="1">
    <source>
        <dbReference type="ARBA" id="ARBA00007734"/>
    </source>
</evidence>
<feature type="domain" description="Lytic transglycosylase superhelical linker" evidence="5">
    <location>
        <begin position="400"/>
        <end position="466"/>
    </location>
</feature>
<dbReference type="Pfam" id="PF14718">
    <property type="entry name" value="SLT_L"/>
    <property type="match status" value="1"/>
</dbReference>
<gene>
    <name evidence="6" type="ORF">HER31_03655</name>
</gene>
<dbReference type="InterPro" id="IPR012289">
    <property type="entry name" value="Lytic_TGlycosylase_superhlx_L"/>
</dbReference>
<dbReference type="PANTHER" id="PTHR37423:SF5">
    <property type="entry name" value="SOLUBLE LYTIC MUREIN TRANSGLYCOSYLASE"/>
    <property type="match status" value="1"/>
</dbReference>
<evidence type="ECO:0000259" key="4">
    <source>
        <dbReference type="Pfam" id="PF01464"/>
    </source>
</evidence>
<dbReference type="InterPro" id="IPR000189">
    <property type="entry name" value="Transglyc_AS"/>
</dbReference>
<dbReference type="PANTHER" id="PTHR37423">
    <property type="entry name" value="SOLUBLE LYTIC MUREIN TRANSGLYCOSYLASE-RELATED"/>
    <property type="match status" value="1"/>
</dbReference>
<dbReference type="Proteomes" id="UP000501602">
    <property type="component" value="Chromosome"/>
</dbReference>
<name>A0A6H1UAI6_9GAMM</name>
<dbReference type="Gene3D" id="1.25.20.10">
    <property type="entry name" value="Bacterial muramidases"/>
    <property type="match status" value="1"/>
</dbReference>
<dbReference type="InterPro" id="IPR037061">
    <property type="entry name" value="Lytic_TGlycoase_superhlx_L_sf"/>
</dbReference>
<accession>A0A6H1UAI6</accession>
<dbReference type="InterPro" id="IPR008939">
    <property type="entry name" value="Lytic_TGlycosylase_superhlx_U"/>
</dbReference>
<dbReference type="GO" id="GO:0016020">
    <property type="term" value="C:membrane"/>
    <property type="evidence" value="ECO:0007669"/>
    <property type="project" value="InterPro"/>
</dbReference>
<dbReference type="Gene3D" id="1.10.1240.20">
    <property type="entry name" value="Lytic transglycosylase, superhelical linker domain"/>
    <property type="match status" value="1"/>
</dbReference>
<dbReference type="CDD" id="cd13401">
    <property type="entry name" value="Slt70-like"/>
    <property type="match status" value="1"/>
</dbReference>
<dbReference type="EMBL" id="CP051180">
    <property type="protein sequence ID" value="QIZ76061.1"/>
    <property type="molecule type" value="Genomic_DNA"/>
</dbReference>
<keyword evidence="7" id="KW-1185">Reference proteome</keyword>
<dbReference type="InterPro" id="IPR023346">
    <property type="entry name" value="Lysozyme-like_dom_sf"/>
</dbReference>
<dbReference type="GO" id="GO:0008933">
    <property type="term" value="F:peptidoglycan lytic transglycosylase activity"/>
    <property type="evidence" value="ECO:0007669"/>
    <property type="project" value="InterPro"/>
</dbReference>
<dbReference type="KEGG" id="fes:HER31_03655"/>
<feature type="domain" description="Transglycosylase SLT" evidence="4">
    <location>
        <begin position="480"/>
        <end position="590"/>
    </location>
</feature>
<dbReference type="GO" id="GO:0000270">
    <property type="term" value="P:peptidoglycan metabolic process"/>
    <property type="evidence" value="ECO:0007669"/>
    <property type="project" value="InterPro"/>
</dbReference>
<dbReference type="Pfam" id="PF01464">
    <property type="entry name" value="SLT"/>
    <property type="match status" value="1"/>
</dbReference>
<evidence type="ECO:0000259" key="5">
    <source>
        <dbReference type="Pfam" id="PF14718"/>
    </source>
</evidence>
<keyword evidence="2 3" id="KW-0732">Signal</keyword>
<dbReference type="GO" id="GO:0042597">
    <property type="term" value="C:periplasmic space"/>
    <property type="evidence" value="ECO:0007669"/>
    <property type="project" value="InterPro"/>
</dbReference>
<dbReference type="SUPFAM" id="SSF53955">
    <property type="entry name" value="Lysozyme-like"/>
    <property type="match status" value="1"/>
</dbReference>
<evidence type="ECO:0000313" key="6">
    <source>
        <dbReference type="EMBL" id="QIZ76061.1"/>
    </source>
</evidence>
<feature type="signal peptide" evidence="3">
    <location>
        <begin position="1"/>
        <end position="25"/>
    </location>
</feature>
<reference evidence="6 7" key="1">
    <citation type="submission" date="2020-04" db="EMBL/GenBank/DDBJ databases">
        <title>Ferrimonas sp. S7 isolated from sea water.</title>
        <authorList>
            <person name="Bae S.S."/>
            <person name="Baek K."/>
        </authorList>
    </citation>
    <scope>NUCLEOTIDE SEQUENCE [LARGE SCALE GENOMIC DNA]</scope>
    <source>
        <strain evidence="6 7">S7</strain>
    </source>
</reference>
<evidence type="ECO:0000313" key="7">
    <source>
        <dbReference type="Proteomes" id="UP000501602"/>
    </source>
</evidence>
<proteinExistence type="inferred from homology"/>
<dbReference type="GO" id="GO:0004553">
    <property type="term" value="F:hydrolase activity, hydrolyzing O-glycosyl compounds"/>
    <property type="evidence" value="ECO:0007669"/>
    <property type="project" value="InterPro"/>
</dbReference>
<feature type="chain" id="PRO_5026146285" evidence="3">
    <location>
        <begin position="26"/>
        <end position="638"/>
    </location>
</feature>
<dbReference type="AlphaFoldDB" id="A0A6H1UAI6"/>
<evidence type="ECO:0000256" key="3">
    <source>
        <dbReference type="SAM" id="SignalP"/>
    </source>
</evidence>
<sequence length="638" mass="74199">MALQLRHGLGIGLSLILLFSSSVTAASIEQQRAWYNQAREALKLKKNNAYFSLRQKLDDYPLTPYLDYRFRQNQVASLTPQQAIEILQDLANTPLYNQFKHSYLASHGKQKNWANFLQVSPERPNNERLQCYYYRARLATGDHKTAFAGADVLWLSGKSRDKACDPLFDAWQKQGNRTQDKIWQRMLLAYDAKQYSLLRYLNSTLTASNRQHGDLLLRLYKHPQELRFRAGLASSTMGQQIVVRALGKMARKTPKKAWQQWQKWRPVLSKSNVQSSARTLLYRSLIDDYWSEEHNLILAEFGTDKLKQQRLRQTIFVSDWSDTAYWIGQLSAQAQQQSEWQFWQGYVLIQSGQRQQATQIWTSLAKRRNYYGFLAAQQLNLPYSMQSNLPVVSKQDRQQVLQHQGYARIHELMALDKHYDAKQELRWLISRLSSSEQAALLAISHEKQWHFLTVQGTIQTKMWDALEWRFPTAYGDHFLQFAEMRQLDMALLQALARRESALYPNARSGANAHGLMQLLPTTAKETARKIGAPYRQVDDLYQPKRNIQLGSAYYQQLYSRYDNNRLLASAAYNAGPHRVKSWLKRSKGKLSAAQFVATIPFKETRDYVEAILSYQLIYATLDDRTLPLMTEGEQSYRY</sequence>
<dbReference type="SUPFAM" id="SSF48435">
    <property type="entry name" value="Bacterial muramidases"/>
    <property type="match status" value="1"/>
</dbReference>
<dbReference type="InterPro" id="IPR008258">
    <property type="entry name" value="Transglycosylase_SLT_dom_1"/>
</dbReference>
<dbReference type="Gene3D" id="1.10.530.10">
    <property type="match status" value="1"/>
</dbReference>
<dbReference type="PROSITE" id="PS00922">
    <property type="entry name" value="TRANSGLYCOSYLASE"/>
    <property type="match status" value="1"/>
</dbReference>
<evidence type="ECO:0000256" key="2">
    <source>
        <dbReference type="ARBA" id="ARBA00022729"/>
    </source>
</evidence>